<name>A0A7H9EL40_9LACO</name>
<evidence type="ECO:0000313" key="2">
    <source>
        <dbReference type="Proteomes" id="UP000510886"/>
    </source>
</evidence>
<dbReference type="NCBIfam" id="NF046040">
    <property type="entry name" value="RelB_antitoxin"/>
    <property type="match status" value="1"/>
</dbReference>
<dbReference type="Pfam" id="PF19807">
    <property type="entry name" value="DUF6290"/>
    <property type="match status" value="1"/>
</dbReference>
<proteinExistence type="predicted"/>
<gene>
    <name evidence="1" type="ORF">GTO87_04810</name>
</gene>
<dbReference type="Gene3D" id="1.20.5.780">
    <property type="entry name" value="Single helix bin"/>
    <property type="match status" value="1"/>
</dbReference>
<dbReference type="EMBL" id="CP047418">
    <property type="protein sequence ID" value="QLL77987.1"/>
    <property type="molecule type" value="Genomic_DNA"/>
</dbReference>
<protein>
    <recommendedName>
        <fullName evidence="3">CopG family transcriptional regulator</fullName>
    </recommendedName>
</protein>
<accession>A0A7H9EL40</accession>
<reference evidence="1 2" key="1">
    <citation type="submission" date="2020-01" db="EMBL/GenBank/DDBJ databases">
        <title>Complete and circular genome sequences of six lactobacillus isolates from horses.</title>
        <authorList>
            <person name="Hassan H.M."/>
        </authorList>
    </citation>
    <scope>NUCLEOTIDE SEQUENCE [LARGE SCALE GENOMIC DNA]</scope>
    <source>
        <strain evidence="1 2">1A</strain>
    </source>
</reference>
<evidence type="ECO:0008006" key="3">
    <source>
        <dbReference type="Google" id="ProtNLM"/>
    </source>
</evidence>
<dbReference type="KEGG" id="lsw:GTO87_04810"/>
<sequence>MALATKSTTIRFDKSVLELIHKQAKLDGVTSTDFMRQAVLEKLEDSLDYQDAVKNIRNSGGETVSRDEVKRQLGLLK</sequence>
<dbReference type="Proteomes" id="UP000510886">
    <property type="component" value="Chromosome"/>
</dbReference>
<organism evidence="1 2">
    <name type="scientific">Ligilactobacillus saerimneri</name>
    <dbReference type="NCBI Taxonomy" id="228229"/>
    <lineage>
        <taxon>Bacteria</taxon>
        <taxon>Bacillati</taxon>
        <taxon>Bacillota</taxon>
        <taxon>Bacilli</taxon>
        <taxon>Lactobacillales</taxon>
        <taxon>Lactobacillaceae</taxon>
        <taxon>Ligilactobacillus</taxon>
    </lineage>
</organism>
<evidence type="ECO:0000313" key="1">
    <source>
        <dbReference type="EMBL" id="QLL77987.1"/>
    </source>
</evidence>
<dbReference type="InterPro" id="IPR046257">
    <property type="entry name" value="DUF6290"/>
</dbReference>
<dbReference type="RefSeq" id="WP_180848321.1">
    <property type="nucleotide sequence ID" value="NZ_CP047418.1"/>
</dbReference>
<dbReference type="AlphaFoldDB" id="A0A7H9EL40"/>
<dbReference type="NCBIfam" id="NF041551">
    <property type="entry name" value="YlcI_YnfO_N"/>
    <property type="match status" value="1"/>
</dbReference>